<proteinExistence type="predicted"/>
<dbReference type="OrthoDB" id="9991317at2759"/>
<dbReference type="Gene3D" id="1.10.238.10">
    <property type="entry name" value="EF-hand"/>
    <property type="match status" value="1"/>
</dbReference>
<name>A0A9N8H8J0_9STRA</name>
<feature type="domain" description="EF-hand" evidence="2">
    <location>
        <begin position="14"/>
        <end position="49"/>
    </location>
</feature>
<dbReference type="Proteomes" id="UP001153069">
    <property type="component" value="Unassembled WGS sequence"/>
</dbReference>
<comment type="caution">
    <text evidence="3">The sequence shown here is derived from an EMBL/GenBank/DDBJ whole genome shotgun (WGS) entry which is preliminary data.</text>
</comment>
<feature type="region of interest" description="Disordered" evidence="1">
    <location>
        <begin position="105"/>
        <end position="124"/>
    </location>
</feature>
<dbReference type="InterPro" id="IPR002048">
    <property type="entry name" value="EF_hand_dom"/>
</dbReference>
<dbReference type="PROSITE" id="PS50222">
    <property type="entry name" value="EF_HAND_2"/>
    <property type="match status" value="1"/>
</dbReference>
<dbReference type="PROSITE" id="PS00018">
    <property type="entry name" value="EF_HAND_1"/>
    <property type="match status" value="1"/>
</dbReference>
<evidence type="ECO:0000256" key="1">
    <source>
        <dbReference type="SAM" id="MobiDB-lite"/>
    </source>
</evidence>
<dbReference type="EMBL" id="CAICTM010000217">
    <property type="protein sequence ID" value="CAB9505091.1"/>
    <property type="molecule type" value="Genomic_DNA"/>
</dbReference>
<evidence type="ECO:0000313" key="3">
    <source>
        <dbReference type="EMBL" id="CAB9505091.1"/>
    </source>
</evidence>
<keyword evidence="4" id="KW-1185">Reference proteome</keyword>
<accession>A0A9N8H8J0</accession>
<sequence length="124" mass="13548">MASGPTSKHCLDMTKDHLVQALHEHFDKDKDGFLNFKEIGALQEATSGDAMTENQYVMVCRTLQCQPGQGISLTALRLTYAAEGTSAEEDYTKVFGKSAKEVKSKEQHTDDIYEVGDGGVDISS</sequence>
<evidence type="ECO:0000313" key="4">
    <source>
        <dbReference type="Proteomes" id="UP001153069"/>
    </source>
</evidence>
<gene>
    <name evidence="3" type="ORF">SEMRO_218_G090160.1</name>
</gene>
<reference evidence="3" key="1">
    <citation type="submission" date="2020-06" db="EMBL/GenBank/DDBJ databases">
        <authorList>
            <consortium name="Plant Systems Biology data submission"/>
        </authorList>
    </citation>
    <scope>NUCLEOTIDE SEQUENCE</scope>
    <source>
        <strain evidence="3">D6</strain>
    </source>
</reference>
<dbReference type="AlphaFoldDB" id="A0A9N8H8J0"/>
<organism evidence="3 4">
    <name type="scientific">Seminavis robusta</name>
    <dbReference type="NCBI Taxonomy" id="568900"/>
    <lineage>
        <taxon>Eukaryota</taxon>
        <taxon>Sar</taxon>
        <taxon>Stramenopiles</taxon>
        <taxon>Ochrophyta</taxon>
        <taxon>Bacillariophyta</taxon>
        <taxon>Bacillariophyceae</taxon>
        <taxon>Bacillariophycidae</taxon>
        <taxon>Naviculales</taxon>
        <taxon>Naviculaceae</taxon>
        <taxon>Seminavis</taxon>
    </lineage>
</organism>
<dbReference type="GO" id="GO:0005509">
    <property type="term" value="F:calcium ion binding"/>
    <property type="evidence" value="ECO:0007669"/>
    <property type="project" value="InterPro"/>
</dbReference>
<protein>
    <recommendedName>
        <fullName evidence="2">EF-hand domain-containing protein</fullName>
    </recommendedName>
</protein>
<dbReference type="InterPro" id="IPR018247">
    <property type="entry name" value="EF_Hand_1_Ca_BS"/>
</dbReference>
<evidence type="ECO:0000259" key="2">
    <source>
        <dbReference type="PROSITE" id="PS50222"/>
    </source>
</evidence>